<keyword evidence="2" id="KW-1185">Reference proteome</keyword>
<sequence>MKVWLLALLTLLTPGKWGMDYYIEANVKNVCGTKLMGGTYALSREFSDFFAAASAYDDKSEVMQVERILKVDLSTFQTYDSVDENGRIKTHWKDIRAFNKVLNNLLNKIKAHPSYYKKVKYNPIAADNIFTSDSSGIKQVPFDQQAYEDHPLHGYPNDWRYLKSGQLVKDVKDLKAILGCYMRSGATKIRLTYM</sequence>
<proteinExistence type="predicted"/>
<protein>
    <submittedName>
        <fullName evidence="1">mRNA-degrading endonuclease YafQ of YafQ-DinJ toxin-antitoxin module</fullName>
    </submittedName>
</protein>
<dbReference type="Proteomes" id="UP001258315">
    <property type="component" value="Unassembled WGS sequence"/>
</dbReference>
<gene>
    <name evidence="1" type="ORF">QE417_002142</name>
</gene>
<dbReference type="GO" id="GO:0004519">
    <property type="term" value="F:endonuclease activity"/>
    <property type="evidence" value="ECO:0007669"/>
    <property type="project" value="UniProtKB-KW"/>
</dbReference>
<evidence type="ECO:0000313" key="2">
    <source>
        <dbReference type="Proteomes" id="UP001258315"/>
    </source>
</evidence>
<accession>A0ABU3GWM8</accession>
<keyword evidence="1" id="KW-0378">Hydrolase</keyword>
<organism evidence="1 2">
    <name type="scientific">Mucilaginibacter terrae</name>
    <dbReference type="NCBI Taxonomy" id="1955052"/>
    <lineage>
        <taxon>Bacteria</taxon>
        <taxon>Pseudomonadati</taxon>
        <taxon>Bacteroidota</taxon>
        <taxon>Sphingobacteriia</taxon>
        <taxon>Sphingobacteriales</taxon>
        <taxon>Sphingobacteriaceae</taxon>
        <taxon>Mucilaginibacter</taxon>
    </lineage>
</organism>
<comment type="caution">
    <text evidence="1">The sequence shown here is derived from an EMBL/GenBank/DDBJ whole genome shotgun (WGS) entry which is preliminary data.</text>
</comment>
<keyword evidence="1" id="KW-0255">Endonuclease</keyword>
<dbReference type="EMBL" id="JAVLVU010000001">
    <property type="protein sequence ID" value="MDT3403070.1"/>
    <property type="molecule type" value="Genomic_DNA"/>
</dbReference>
<reference evidence="2" key="1">
    <citation type="submission" date="2023-07" db="EMBL/GenBank/DDBJ databases">
        <title>Functional and genomic diversity of the sorghum phyllosphere microbiome.</title>
        <authorList>
            <person name="Shade A."/>
        </authorList>
    </citation>
    <scope>NUCLEOTIDE SEQUENCE [LARGE SCALE GENOMIC DNA]</scope>
    <source>
        <strain evidence="2">SORGH_AS_0422</strain>
    </source>
</reference>
<dbReference type="RefSeq" id="WP_311949830.1">
    <property type="nucleotide sequence ID" value="NZ_JAVLVU010000001.1"/>
</dbReference>
<evidence type="ECO:0000313" key="1">
    <source>
        <dbReference type="EMBL" id="MDT3403070.1"/>
    </source>
</evidence>
<keyword evidence="1" id="KW-0540">Nuclease</keyword>
<name>A0ABU3GWM8_9SPHI</name>